<protein>
    <recommendedName>
        <fullName evidence="3">Core shell protein Gag P30 domain-containing protein</fullName>
    </recommendedName>
</protein>
<feature type="non-terminal residue" evidence="1">
    <location>
        <position position="132"/>
    </location>
</feature>
<keyword evidence="2" id="KW-1185">Reference proteome</keyword>
<dbReference type="PANTHER" id="PTHR33166">
    <property type="entry name" value="GAG_P30 DOMAIN-CONTAINING PROTEIN"/>
    <property type="match status" value="1"/>
</dbReference>
<feature type="non-terminal residue" evidence="1">
    <location>
        <position position="1"/>
    </location>
</feature>
<dbReference type="AlphaFoldDB" id="A0A091G741"/>
<dbReference type="SUPFAM" id="SSF47943">
    <property type="entry name" value="Retrovirus capsid protein, N-terminal core domain"/>
    <property type="match status" value="1"/>
</dbReference>
<accession>A0A091G741</accession>
<evidence type="ECO:0008006" key="3">
    <source>
        <dbReference type="Google" id="ProtNLM"/>
    </source>
</evidence>
<name>A0A091G741_CUCCA</name>
<evidence type="ECO:0000313" key="2">
    <source>
        <dbReference type="Proteomes" id="UP000053760"/>
    </source>
</evidence>
<dbReference type="InterPro" id="IPR008919">
    <property type="entry name" value="Retrov_capsid_N"/>
</dbReference>
<organism evidence="1 2">
    <name type="scientific">Cuculus canorus</name>
    <name type="common">Common cuckoo</name>
    <dbReference type="NCBI Taxonomy" id="55661"/>
    <lineage>
        <taxon>Eukaryota</taxon>
        <taxon>Metazoa</taxon>
        <taxon>Chordata</taxon>
        <taxon>Craniata</taxon>
        <taxon>Vertebrata</taxon>
        <taxon>Euteleostomi</taxon>
        <taxon>Archelosauria</taxon>
        <taxon>Archosauria</taxon>
        <taxon>Dinosauria</taxon>
        <taxon>Saurischia</taxon>
        <taxon>Theropoda</taxon>
        <taxon>Coelurosauria</taxon>
        <taxon>Aves</taxon>
        <taxon>Neognathae</taxon>
        <taxon>Neoaves</taxon>
        <taxon>Otidimorphae</taxon>
        <taxon>Cuculiformes</taxon>
        <taxon>Cuculidae</taxon>
        <taxon>Cuculus</taxon>
    </lineage>
</organism>
<sequence length="132" mass="14919">QAVGNEGPVIVKVPFSITDLNNWKVAAGNYSDLLDWAARAFKMTIKTRDLDWKVIEAIMFGGTEREMIKRVARSQMEAQITLGALQETAENSFPSVDPHRNPNADGNRLLLTQYQKWILCGMWNAIPKANNW</sequence>
<dbReference type="GO" id="GO:0016032">
    <property type="term" value="P:viral process"/>
    <property type="evidence" value="ECO:0007669"/>
    <property type="project" value="InterPro"/>
</dbReference>
<dbReference type="STRING" id="55661.A0A091G741"/>
<dbReference type="EMBL" id="KL447834">
    <property type="protein sequence ID" value="KFO77748.1"/>
    <property type="molecule type" value="Genomic_DNA"/>
</dbReference>
<proteinExistence type="predicted"/>
<dbReference type="InterPro" id="IPR050462">
    <property type="entry name" value="Retroviral_Gag-Pol_poly"/>
</dbReference>
<gene>
    <name evidence="1" type="ORF">N303_00439</name>
</gene>
<reference evidence="1 2" key="1">
    <citation type="submission" date="2014-04" db="EMBL/GenBank/DDBJ databases">
        <title>Genome evolution of avian class.</title>
        <authorList>
            <person name="Zhang G."/>
            <person name="Li C."/>
        </authorList>
    </citation>
    <scope>NUCLEOTIDE SEQUENCE [LARGE SCALE GENOMIC DNA]</scope>
    <source>
        <strain evidence="1">BGI_N303</strain>
    </source>
</reference>
<dbReference type="Proteomes" id="UP000053760">
    <property type="component" value="Unassembled WGS sequence"/>
</dbReference>
<evidence type="ECO:0000313" key="1">
    <source>
        <dbReference type="EMBL" id="KFO77748.1"/>
    </source>
</evidence>
<dbReference type="Gene3D" id="1.10.375.10">
    <property type="entry name" value="Human Immunodeficiency Virus Type 1 Capsid Protein"/>
    <property type="match status" value="1"/>
</dbReference>